<feature type="binding site" evidence="6">
    <location>
        <position position="209"/>
    </location>
    <ligand>
        <name>NAD(+)</name>
        <dbReference type="ChEBI" id="CHEBI:57540"/>
    </ligand>
</feature>
<keyword evidence="6" id="KW-0963">Cytoplasm</keyword>
<comment type="cofactor">
    <cofactor evidence="6">
        <name>a divalent metal cation</name>
        <dbReference type="ChEBI" id="CHEBI:60240"/>
    </cofactor>
</comment>
<organism evidence="7 8">
    <name type="scientific">Candidatus Aeolococcus gillhamiae</name>
    <dbReference type="NCBI Taxonomy" id="3127015"/>
    <lineage>
        <taxon>Bacteria</taxon>
        <taxon>Bacillati</taxon>
        <taxon>Candidatus Dormiibacterota</taxon>
        <taxon>Candidatus Dormibacteria</taxon>
        <taxon>Candidatus Aeolococcales</taxon>
        <taxon>Candidatus Aeolococcaceae</taxon>
        <taxon>Candidatus Aeolococcus</taxon>
    </lineage>
</organism>
<comment type="subcellular location">
    <subcellularLocation>
        <location evidence="6">Cytoplasm</location>
    </subcellularLocation>
</comment>
<evidence type="ECO:0000256" key="5">
    <source>
        <dbReference type="ARBA" id="ARBA00047925"/>
    </source>
</evidence>
<dbReference type="EMBL" id="QHBU01000268">
    <property type="protein sequence ID" value="PZR78127.1"/>
    <property type="molecule type" value="Genomic_DNA"/>
</dbReference>
<dbReference type="GO" id="GO:0003951">
    <property type="term" value="F:NAD+ kinase activity"/>
    <property type="evidence" value="ECO:0007669"/>
    <property type="project" value="UniProtKB-UniRule"/>
</dbReference>
<dbReference type="HAMAP" id="MF_00361">
    <property type="entry name" value="NAD_kinase"/>
    <property type="match status" value="1"/>
</dbReference>
<sequence>MAGPPPVAGDSGVKGEIGFLLHPGEQHAVQGAEARARELGYGVWVEVREPEATLAEHAADTRLLVTIGGDGTFLYGARLAAPHGIPVMGVNRGRLGFLTDVEVAELPTALEAFAAGNCHTQRRSMLEATVPGDGDAAPWQTLALNEVAVKSSGVAVARIRVEMDGELLGDFDADGVVIATATGSTAYALSAGGPPIDPRVRAIVVVPLAPHAVISRAIVLPEMVTLRVTVERGRVIVAADGISEIRLRDGAEMIIRPGPELAFVRFDSSPSFLRRLREKVRFGLPLKELERPALLRPDGTEEGPAAAEARR</sequence>
<keyword evidence="1 6" id="KW-0808">Transferase</keyword>
<keyword evidence="4 6" id="KW-0520">NAD</keyword>
<dbReference type="GO" id="GO:0046872">
    <property type="term" value="F:metal ion binding"/>
    <property type="evidence" value="ECO:0007669"/>
    <property type="project" value="UniProtKB-UniRule"/>
</dbReference>
<comment type="function">
    <text evidence="6">Involved in the regulation of the intracellular balance of NAD and NADP, and is a key enzyme in the biosynthesis of NADP. Catalyzes specifically the phosphorylation on 2'-hydroxyl of the adenosine moiety of NAD to yield NADP.</text>
</comment>
<dbReference type="Pfam" id="PF01513">
    <property type="entry name" value="NAD_kinase"/>
    <property type="match status" value="1"/>
</dbReference>
<keyword evidence="2 6" id="KW-0418">Kinase</keyword>
<dbReference type="GO" id="GO:0006741">
    <property type="term" value="P:NADP+ biosynthetic process"/>
    <property type="evidence" value="ECO:0007669"/>
    <property type="project" value="UniProtKB-UniRule"/>
</dbReference>
<evidence type="ECO:0000256" key="4">
    <source>
        <dbReference type="ARBA" id="ARBA00023027"/>
    </source>
</evidence>
<comment type="caution">
    <text evidence="6">Lacks conserved residue(s) required for the propagation of feature annotation.</text>
</comment>
<dbReference type="InterPro" id="IPR017437">
    <property type="entry name" value="ATP-NAD_kinase_PpnK-typ_C"/>
</dbReference>
<evidence type="ECO:0000256" key="2">
    <source>
        <dbReference type="ARBA" id="ARBA00022777"/>
    </source>
</evidence>
<keyword evidence="6" id="KW-0547">Nucleotide-binding</keyword>
<feature type="binding site" evidence="6">
    <location>
        <begin position="70"/>
        <end position="71"/>
    </location>
    <ligand>
        <name>NAD(+)</name>
        <dbReference type="ChEBI" id="CHEBI:57540"/>
    </ligand>
</feature>
<evidence type="ECO:0000313" key="7">
    <source>
        <dbReference type="EMBL" id="PZR78127.1"/>
    </source>
</evidence>
<comment type="caution">
    <text evidence="7">The sequence shown here is derived from an EMBL/GenBank/DDBJ whole genome shotgun (WGS) entry which is preliminary data.</text>
</comment>
<dbReference type="Gene3D" id="3.40.50.10330">
    <property type="entry name" value="Probable inorganic polyphosphate/atp-NAD kinase, domain 1"/>
    <property type="match status" value="1"/>
</dbReference>
<dbReference type="GO" id="GO:0005737">
    <property type="term" value="C:cytoplasm"/>
    <property type="evidence" value="ECO:0007669"/>
    <property type="project" value="UniProtKB-SubCell"/>
</dbReference>
<dbReference type="Gene3D" id="2.60.200.30">
    <property type="entry name" value="Probable inorganic polyphosphate/atp-NAD kinase, domain 2"/>
    <property type="match status" value="1"/>
</dbReference>
<dbReference type="GO" id="GO:0051287">
    <property type="term" value="F:NAD binding"/>
    <property type="evidence" value="ECO:0007669"/>
    <property type="project" value="UniProtKB-ARBA"/>
</dbReference>
<dbReference type="SUPFAM" id="SSF111331">
    <property type="entry name" value="NAD kinase/diacylglycerol kinase-like"/>
    <property type="match status" value="1"/>
</dbReference>
<evidence type="ECO:0000256" key="3">
    <source>
        <dbReference type="ARBA" id="ARBA00022857"/>
    </source>
</evidence>
<dbReference type="PANTHER" id="PTHR20275">
    <property type="entry name" value="NAD KINASE"/>
    <property type="match status" value="1"/>
</dbReference>
<dbReference type="GO" id="GO:0019674">
    <property type="term" value="P:NAD+ metabolic process"/>
    <property type="evidence" value="ECO:0007669"/>
    <property type="project" value="InterPro"/>
</dbReference>
<dbReference type="PANTHER" id="PTHR20275:SF0">
    <property type="entry name" value="NAD KINASE"/>
    <property type="match status" value="1"/>
</dbReference>
<gene>
    <name evidence="6" type="primary">nadK</name>
    <name evidence="7" type="ORF">DLM65_13705</name>
</gene>
<dbReference type="InterPro" id="IPR017438">
    <property type="entry name" value="ATP-NAD_kinase_N"/>
</dbReference>
<protein>
    <recommendedName>
        <fullName evidence="6">NAD kinase</fullName>
        <ecNumber evidence="6">2.7.1.23</ecNumber>
    </recommendedName>
    <alternativeName>
        <fullName evidence="6">ATP-dependent NAD kinase</fullName>
    </alternativeName>
</protein>
<dbReference type="GO" id="GO:0005524">
    <property type="term" value="F:ATP binding"/>
    <property type="evidence" value="ECO:0007669"/>
    <property type="project" value="UniProtKB-KW"/>
</dbReference>
<evidence type="ECO:0000256" key="6">
    <source>
        <dbReference type="HAMAP-Rule" id="MF_00361"/>
    </source>
</evidence>
<feature type="binding site" evidence="6">
    <location>
        <begin position="145"/>
        <end position="146"/>
    </location>
    <ligand>
        <name>NAD(+)</name>
        <dbReference type="ChEBI" id="CHEBI:57540"/>
    </ligand>
</feature>
<accession>A0A2W5Z1Y0</accession>
<dbReference type="AlphaFoldDB" id="A0A2W5Z1Y0"/>
<keyword evidence="3 6" id="KW-0521">NADP</keyword>
<comment type="similarity">
    <text evidence="6">Belongs to the NAD kinase family.</text>
</comment>
<name>A0A2W5Z1Y0_9BACT</name>
<feature type="active site" description="Proton acceptor" evidence="6">
    <location>
        <position position="70"/>
    </location>
</feature>
<feature type="binding site" evidence="6">
    <location>
        <position position="174"/>
    </location>
    <ligand>
        <name>NAD(+)</name>
        <dbReference type="ChEBI" id="CHEBI:57540"/>
    </ligand>
</feature>
<feature type="binding site" evidence="6">
    <location>
        <begin position="185"/>
        <end position="190"/>
    </location>
    <ligand>
        <name>NAD(+)</name>
        <dbReference type="ChEBI" id="CHEBI:57540"/>
    </ligand>
</feature>
<dbReference type="Pfam" id="PF20143">
    <property type="entry name" value="NAD_kinase_C"/>
    <property type="match status" value="1"/>
</dbReference>
<reference evidence="7 8" key="1">
    <citation type="journal article" date="2017" name="Nature">
        <title>Atmospheric trace gases support primary production in Antarctic desert surface soil.</title>
        <authorList>
            <person name="Ji M."/>
            <person name="Greening C."/>
            <person name="Vanwonterghem I."/>
            <person name="Carere C.R."/>
            <person name="Bay S.K."/>
            <person name="Steen J.A."/>
            <person name="Montgomery K."/>
            <person name="Lines T."/>
            <person name="Beardall J."/>
            <person name="van Dorst J."/>
            <person name="Snape I."/>
            <person name="Stott M.B."/>
            <person name="Hugenholtz P."/>
            <person name="Ferrari B.C."/>
        </authorList>
    </citation>
    <scope>NUCLEOTIDE SEQUENCE [LARGE SCALE GENOMIC DNA]</scope>
    <source>
        <strain evidence="7">RRmetagenome_bin12</strain>
    </source>
</reference>
<dbReference type="Proteomes" id="UP000248724">
    <property type="component" value="Unassembled WGS sequence"/>
</dbReference>
<evidence type="ECO:0000256" key="1">
    <source>
        <dbReference type="ARBA" id="ARBA00022679"/>
    </source>
</evidence>
<dbReference type="InterPro" id="IPR016064">
    <property type="entry name" value="NAD/diacylglycerol_kinase_sf"/>
</dbReference>
<keyword evidence="6" id="KW-0067">ATP-binding</keyword>
<proteinExistence type="inferred from homology"/>
<dbReference type="InterPro" id="IPR002504">
    <property type="entry name" value="NADK"/>
</dbReference>
<comment type="catalytic activity">
    <reaction evidence="5 6">
        <text>NAD(+) + ATP = ADP + NADP(+) + H(+)</text>
        <dbReference type="Rhea" id="RHEA:18629"/>
        <dbReference type="ChEBI" id="CHEBI:15378"/>
        <dbReference type="ChEBI" id="CHEBI:30616"/>
        <dbReference type="ChEBI" id="CHEBI:57540"/>
        <dbReference type="ChEBI" id="CHEBI:58349"/>
        <dbReference type="ChEBI" id="CHEBI:456216"/>
        <dbReference type="EC" id="2.7.1.23"/>
    </reaction>
</comment>
<dbReference type="EC" id="2.7.1.23" evidence="6"/>
<evidence type="ECO:0000313" key="8">
    <source>
        <dbReference type="Proteomes" id="UP000248724"/>
    </source>
</evidence>